<dbReference type="EMBL" id="JANBPK010000800">
    <property type="protein sequence ID" value="KAJ2931804.1"/>
    <property type="molecule type" value="Genomic_DNA"/>
</dbReference>
<comment type="caution">
    <text evidence="1">The sequence shown here is derived from an EMBL/GenBank/DDBJ whole genome shotgun (WGS) entry which is preliminary data.</text>
</comment>
<protein>
    <submittedName>
        <fullName evidence="1">Uncharacterized protein</fullName>
    </submittedName>
</protein>
<feature type="non-terminal residue" evidence="1">
    <location>
        <position position="1"/>
    </location>
</feature>
<gene>
    <name evidence="1" type="ORF">H1R20_g5291</name>
</gene>
<keyword evidence="2" id="KW-1185">Reference proteome</keyword>
<organism evidence="1 2">
    <name type="scientific">Candolleomyces eurysporus</name>
    <dbReference type="NCBI Taxonomy" id="2828524"/>
    <lineage>
        <taxon>Eukaryota</taxon>
        <taxon>Fungi</taxon>
        <taxon>Dikarya</taxon>
        <taxon>Basidiomycota</taxon>
        <taxon>Agaricomycotina</taxon>
        <taxon>Agaricomycetes</taxon>
        <taxon>Agaricomycetidae</taxon>
        <taxon>Agaricales</taxon>
        <taxon>Agaricineae</taxon>
        <taxon>Psathyrellaceae</taxon>
        <taxon>Candolleomyces</taxon>
    </lineage>
</organism>
<evidence type="ECO:0000313" key="1">
    <source>
        <dbReference type="EMBL" id="KAJ2931804.1"/>
    </source>
</evidence>
<dbReference type="Proteomes" id="UP001140091">
    <property type="component" value="Unassembled WGS sequence"/>
</dbReference>
<accession>A0A9W8JD14</accession>
<name>A0A9W8JD14_9AGAR</name>
<sequence>MLDIVSEEASKLIDHHKAAMAALSASKPVPQKVKLRMTSALGSILLPFADYDTAYIKILWNVPNFVKPVQKAFAIILTHKTWALEHQLGFSDKSANKLLALAAELKVEADASHATTSGAPVSASEVSVIDEDMTMSEPIATHGHAKRKAANQASALPSTQRMDYFSIPGIDTGSPVFFRFMALASKCAHADKETPLSSANSSAARTAHRLFPDGGLLDFIDNCAISNKFINLVLSKAHSAITNFTDCTENKEYICQALGTVFLEMISIIHKIQLFTGHWEMLNNKYAFLKASLASFCTVPKPVEAPEVIPLEPGFEL</sequence>
<evidence type="ECO:0000313" key="2">
    <source>
        <dbReference type="Proteomes" id="UP001140091"/>
    </source>
</evidence>
<reference evidence="1" key="1">
    <citation type="submission" date="2022-06" db="EMBL/GenBank/DDBJ databases">
        <title>Genome Sequence of Candolleomyces eurysporus.</title>
        <authorList>
            <person name="Buettner E."/>
        </authorList>
    </citation>
    <scope>NUCLEOTIDE SEQUENCE</scope>
    <source>
        <strain evidence="1">VTCC 930004</strain>
    </source>
</reference>
<dbReference type="AlphaFoldDB" id="A0A9W8JD14"/>
<proteinExistence type="predicted"/>